<dbReference type="OMA" id="EAMAFEF"/>
<dbReference type="EMBL" id="VFQX01000061">
    <property type="protein sequence ID" value="KAF0973223.1"/>
    <property type="molecule type" value="Genomic_DNA"/>
</dbReference>
<evidence type="ECO:0000256" key="10">
    <source>
        <dbReference type="ARBA" id="ARBA00044754"/>
    </source>
</evidence>
<proteinExistence type="inferred from homology"/>
<keyword evidence="15" id="KW-1185">Reference proteome</keyword>
<evidence type="ECO:0000256" key="13">
    <source>
        <dbReference type="SAM" id="MobiDB-lite"/>
    </source>
</evidence>
<dbReference type="Proteomes" id="UP000444721">
    <property type="component" value="Unassembled WGS sequence"/>
</dbReference>
<dbReference type="VEuPathDB" id="AmoebaDB:FDP41_008430"/>
<dbReference type="InterPro" id="IPR033585">
    <property type="entry name" value="DRC12-like"/>
</dbReference>
<dbReference type="AlphaFoldDB" id="A0A6A5B1Y2"/>
<reference evidence="14 15" key="1">
    <citation type="journal article" date="2019" name="Sci. Rep.">
        <title>Nanopore sequencing improves the draft genome of the human pathogenic amoeba Naegleria fowleri.</title>
        <authorList>
            <person name="Liechti N."/>
            <person name="Schurch N."/>
            <person name="Bruggmann R."/>
            <person name="Wittwer M."/>
        </authorList>
    </citation>
    <scope>NUCLEOTIDE SEQUENCE [LARGE SCALE GENOMIC DNA]</scope>
    <source>
        <strain evidence="14 15">ATCC 30894</strain>
    </source>
</reference>
<organism evidence="14 15">
    <name type="scientific">Naegleria fowleri</name>
    <name type="common">Brain eating amoeba</name>
    <dbReference type="NCBI Taxonomy" id="5763"/>
    <lineage>
        <taxon>Eukaryota</taxon>
        <taxon>Discoba</taxon>
        <taxon>Heterolobosea</taxon>
        <taxon>Tetramitia</taxon>
        <taxon>Eutetramitia</taxon>
        <taxon>Vahlkampfiidae</taxon>
        <taxon>Naegleria</taxon>
    </lineage>
</organism>
<evidence type="ECO:0000256" key="12">
    <source>
        <dbReference type="SAM" id="Coils"/>
    </source>
</evidence>
<sequence>MSSKASSGKGNAKNKNAKAGEKTEADIIQEQKEEIKKLKLRIETLERYMVLRSEQTQKARASEMEMKSKLSQLDEDFEKEKMERFHIASDMIRQYKALQKTLIEKLNASEQKNTSLADQLHLAKVALHEVKKEKDQIIEMKQREIEEQRQKMQSMVVEFSNMLKETLAKMGNTIQQEKEFQDDSTYNLVNNSRLLDFIPPEMIQNLKMQANAPPLPSTSHPTITTSK</sequence>
<evidence type="ECO:0000256" key="6">
    <source>
        <dbReference type="ARBA" id="ARBA00023054"/>
    </source>
</evidence>
<evidence type="ECO:0000256" key="7">
    <source>
        <dbReference type="ARBA" id="ARBA00023069"/>
    </source>
</evidence>
<dbReference type="OrthoDB" id="10264405at2759"/>
<evidence type="ECO:0000256" key="5">
    <source>
        <dbReference type="ARBA" id="ARBA00022846"/>
    </source>
</evidence>
<evidence type="ECO:0000256" key="3">
    <source>
        <dbReference type="ARBA" id="ARBA00011248"/>
    </source>
</evidence>
<dbReference type="PANTHER" id="PTHR28656:SF1">
    <property type="entry name" value="COILED-COIL DOMAIN-CONTAINING PROTEIN 153"/>
    <property type="match status" value="1"/>
</dbReference>
<dbReference type="RefSeq" id="XP_044557936.1">
    <property type="nucleotide sequence ID" value="XM_044712283.1"/>
</dbReference>
<comment type="subunit">
    <text evidence="3">Component of the nexin-dynein regulatory complex (N-DRC).</text>
</comment>
<keyword evidence="4" id="KW-0963">Cytoplasm</keyword>
<dbReference type="VEuPathDB" id="AmoebaDB:NfTy_093350"/>
<evidence type="ECO:0000256" key="11">
    <source>
        <dbReference type="ARBA" id="ARBA00044800"/>
    </source>
</evidence>
<keyword evidence="9" id="KW-0966">Cell projection</keyword>
<gene>
    <name evidence="14" type="ORF">FDP41_008430</name>
</gene>
<comment type="function">
    <text evidence="1">Component of the nexin-dynein regulatory complex (N-DRC), a key regulator of ciliary/flagellar motility which maintains the alignment and integrity of the distal axoneme and regulates microtubule sliding in motile axonemes.</text>
</comment>
<evidence type="ECO:0000256" key="2">
    <source>
        <dbReference type="ARBA" id="ARBA00004611"/>
    </source>
</evidence>
<protein>
    <recommendedName>
        <fullName evidence="11">Dynein regulatory complex protein 12</fullName>
    </recommendedName>
</protein>
<keyword evidence="5" id="KW-0282">Flagellum</keyword>
<feature type="region of interest" description="Disordered" evidence="13">
    <location>
        <begin position="1"/>
        <end position="26"/>
    </location>
</feature>
<dbReference type="PANTHER" id="PTHR28656">
    <property type="entry name" value="COILED-COIL DOMAIN-CONTAINING PROTEIN 153"/>
    <property type="match status" value="1"/>
</dbReference>
<comment type="caution">
    <text evidence="14">The sequence shown here is derived from an EMBL/GenBank/DDBJ whole genome shotgun (WGS) entry which is preliminary data.</text>
</comment>
<evidence type="ECO:0000313" key="14">
    <source>
        <dbReference type="EMBL" id="KAF0973223.1"/>
    </source>
</evidence>
<keyword evidence="8" id="KW-0206">Cytoskeleton</keyword>
<comment type="similarity">
    <text evidence="10">Belongs to the DRC12 family.</text>
</comment>
<dbReference type="GeneID" id="68115648"/>
<evidence type="ECO:0000256" key="9">
    <source>
        <dbReference type="ARBA" id="ARBA00023273"/>
    </source>
</evidence>
<evidence type="ECO:0000256" key="1">
    <source>
        <dbReference type="ARBA" id="ARBA00003029"/>
    </source>
</evidence>
<feature type="coiled-coil region" evidence="12">
    <location>
        <begin position="92"/>
        <end position="158"/>
    </location>
</feature>
<evidence type="ECO:0000313" key="15">
    <source>
        <dbReference type="Proteomes" id="UP000444721"/>
    </source>
</evidence>
<comment type="subcellular location">
    <subcellularLocation>
        <location evidence="2">Cytoplasm</location>
        <location evidence="2">Cytoskeleton</location>
        <location evidence="2">Flagellum axoneme</location>
    </subcellularLocation>
</comment>
<feature type="compositionally biased region" description="Low complexity" evidence="13">
    <location>
        <begin position="1"/>
        <end position="14"/>
    </location>
</feature>
<name>A0A6A5B1Y2_NAEFO</name>
<evidence type="ECO:0000256" key="4">
    <source>
        <dbReference type="ARBA" id="ARBA00022490"/>
    </source>
</evidence>
<dbReference type="VEuPathDB" id="AmoebaDB:NF0033300"/>
<accession>A0A6A5B1Y2</accession>
<keyword evidence="7" id="KW-0969">Cilium</keyword>
<keyword evidence="6 12" id="KW-0175">Coiled coil</keyword>
<evidence type="ECO:0000256" key="8">
    <source>
        <dbReference type="ARBA" id="ARBA00023212"/>
    </source>
</evidence>